<evidence type="ECO:0000256" key="3">
    <source>
        <dbReference type="ARBA" id="ARBA00023163"/>
    </source>
</evidence>
<gene>
    <name evidence="5" type="ORF">LCGC14_0242060</name>
</gene>
<proteinExistence type="predicted"/>
<keyword evidence="1" id="KW-0805">Transcription regulation</keyword>
<dbReference type="InterPro" id="IPR023187">
    <property type="entry name" value="Tscrpt_reg_MarR-type_CS"/>
</dbReference>
<dbReference type="InterPro" id="IPR039422">
    <property type="entry name" value="MarR/SlyA-like"/>
</dbReference>
<keyword evidence="2" id="KW-0238">DNA-binding</keyword>
<dbReference type="PANTHER" id="PTHR33164:SF64">
    <property type="entry name" value="TRANSCRIPTIONAL REGULATOR SLYA"/>
    <property type="match status" value="1"/>
</dbReference>
<name>A0A0F9XBG7_9ZZZZ</name>
<comment type="caution">
    <text evidence="5">The sequence shown here is derived from an EMBL/GenBank/DDBJ whole genome shotgun (WGS) entry which is preliminary data.</text>
</comment>
<evidence type="ECO:0000256" key="2">
    <source>
        <dbReference type="ARBA" id="ARBA00023125"/>
    </source>
</evidence>
<dbReference type="Gene3D" id="1.10.10.10">
    <property type="entry name" value="Winged helix-like DNA-binding domain superfamily/Winged helix DNA-binding domain"/>
    <property type="match status" value="1"/>
</dbReference>
<dbReference type="PRINTS" id="PR00598">
    <property type="entry name" value="HTHMARR"/>
</dbReference>
<dbReference type="Pfam" id="PF12802">
    <property type="entry name" value="MarR_2"/>
    <property type="match status" value="1"/>
</dbReference>
<dbReference type="GO" id="GO:0003700">
    <property type="term" value="F:DNA-binding transcription factor activity"/>
    <property type="evidence" value="ECO:0007669"/>
    <property type="project" value="InterPro"/>
</dbReference>
<dbReference type="PANTHER" id="PTHR33164">
    <property type="entry name" value="TRANSCRIPTIONAL REGULATOR, MARR FAMILY"/>
    <property type="match status" value="1"/>
</dbReference>
<organism evidence="5">
    <name type="scientific">marine sediment metagenome</name>
    <dbReference type="NCBI Taxonomy" id="412755"/>
    <lineage>
        <taxon>unclassified sequences</taxon>
        <taxon>metagenomes</taxon>
        <taxon>ecological metagenomes</taxon>
    </lineage>
</organism>
<keyword evidence="3" id="KW-0804">Transcription</keyword>
<sequence>MSQLLPGNALGFVVVDIARLYRQAFEKAVEEAGLALTPGEIRALAYVARYEGSRQAVLAERMGVEPMTLSAYLDRLEIRGLITRTVDPTDRRAKVIAPTKAAEQVFEEARPVALAVYERTVTGLSEDERKFLDSALQMMRANLTNDPQVLGEAPVEQPLRGAA</sequence>
<evidence type="ECO:0000259" key="4">
    <source>
        <dbReference type="PROSITE" id="PS50995"/>
    </source>
</evidence>
<accession>A0A0F9XBG7</accession>
<dbReference type="InterPro" id="IPR000835">
    <property type="entry name" value="HTH_MarR-typ"/>
</dbReference>
<evidence type="ECO:0000256" key="1">
    <source>
        <dbReference type="ARBA" id="ARBA00023015"/>
    </source>
</evidence>
<dbReference type="GO" id="GO:0003677">
    <property type="term" value="F:DNA binding"/>
    <property type="evidence" value="ECO:0007669"/>
    <property type="project" value="UniProtKB-KW"/>
</dbReference>
<dbReference type="AlphaFoldDB" id="A0A0F9XBG7"/>
<dbReference type="PROSITE" id="PS01117">
    <property type="entry name" value="HTH_MARR_1"/>
    <property type="match status" value="1"/>
</dbReference>
<dbReference type="InterPro" id="IPR036388">
    <property type="entry name" value="WH-like_DNA-bd_sf"/>
</dbReference>
<reference evidence="5" key="1">
    <citation type="journal article" date="2015" name="Nature">
        <title>Complex archaea that bridge the gap between prokaryotes and eukaryotes.</title>
        <authorList>
            <person name="Spang A."/>
            <person name="Saw J.H."/>
            <person name="Jorgensen S.L."/>
            <person name="Zaremba-Niedzwiedzka K."/>
            <person name="Martijn J."/>
            <person name="Lind A.E."/>
            <person name="van Eijk R."/>
            <person name="Schleper C."/>
            <person name="Guy L."/>
            <person name="Ettema T.J."/>
        </authorList>
    </citation>
    <scope>NUCLEOTIDE SEQUENCE</scope>
</reference>
<protein>
    <recommendedName>
        <fullName evidence="4">HTH marR-type domain-containing protein</fullName>
    </recommendedName>
</protein>
<dbReference type="GO" id="GO:0006950">
    <property type="term" value="P:response to stress"/>
    <property type="evidence" value="ECO:0007669"/>
    <property type="project" value="TreeGrafter"/>
</dbReference>
<dbReference type="PROSITE" id="PS50995">
    <property type="entry name" value="HTH_MARR_2"/>
    <property type="match status" value="1"/>
</dbReference>
<dbReference type="SMART" id="SM00347">
    <property type="entry name" value="HTH_MARR"/>
    <property type="match status" value="1"/>
</dbReference>
<feature type="domain" description="HTH marR-type" evidence="4">
    <location>
        <begin position="7"/>
        <end position="141"/>
    </location>
</feature>
<dbReference type="SUPFAM" id="SSF46785">
    <property type="entry name" value="Winged helix' DNA-binding domain"/>
    <property type="match status" value="1"/>
</dbReference>
<evidence type="ECO:0000313" key="5">
    <source>
        <dbReference type="EMBL" id="KKN89013.1"/>
    </source>
</evidence>
<dbReference type="InterPro" id="IPR036390">
    <property type="entry name" value="WH_DNA-bd_sf"/>
</dbReference>
<dbReference type="EMBL" id="LAZR01000123">
    <property type="protein sequence ID" value="KKN89013.1"/>
    <property type="molecule type" value="Genomic_DNA"/>
</dbReference>